<accession>A0A9N9H5W6</accession>
<feature type="compositionally biased region" description="Basic and acidic residues" evidence="1">
    <location>
        <begin position="20"/>
        <end position="41"/>
    </location>
</feature>
<evidence type="ECO:0000256" key="1">
    <source>
        <dbReference type="SAM" id="MobiDB-lite"/>
    </source>
</evidence>
<evidence type="ECO:0000313" key="2">
    <source>
        <dbReference type="EMBL" id="CAG8658960.1"/>
    </source>
</evidence>
<reference evidence="2" key="1">
    <citation type="submission" date="2021-06" db="EMBL/GenBank/DDBJ databases">
        <authorList>
            <person name="Kallberg Y."/>
            <person name="Tangrot J."/>
            <person name="Rosling A."/>
        </authorList>
    </citation>
    <scope>NUCLEOTIDE SEQUENCE</scope>
    <source>
        <strain evidence="2">IA702</strain>
    </source>
</reference>
<evidence type="ECO:0000313" key="3">
    <source>
        <dbReference type="Proteomes" id="UP000789572"/>
    </source>
</evidence>
<sequence>FVVLSYCESAVNRPTRCEWKNHSDEESVKRDASDQGDKQTQNDDPIIYF</sequence>
<gene>
    <name evidence="2" type="ORF">POCULU_LOCUS10356</name>
</gene>
<organism evidence="2 3">
    <name type="scientific">Paraglomus occultum</name>
    <dbReference type="NCBI Taxonomy" id="144539"/>
    <lineage>
        <taxon>Eukaryota</taxon>
        <taxon>Fungi</taxon>
        <taxon>Fungi incertae sedis</taxon>
        <taxon>Mucoromycota</taxon>
        <taxon>Glomeromycotina</taxon>
        <taxon>Glomeromycetes</taxon>
        <taxon>Paraglomerales</taxon>
        <taxon>Paraglomeraceae</taxon>
        <taxon>Paraglomus</taxon>
    </lineage>
</organism>
<dbReference type="Proteomes" id="UP000789572">
    <property type="component" value="Unassembled WGS sequence"/>
</dbReference>
<dbReference type="EMBL" id="CAJVPJ010005150">
    <property type="protein sequence ID" value="CAG8658960.1"/>
    <property type="molecule type" value="Genomic_DNA"/>
</dbReference>
<feature type="region of interest" description="Disordered" evidence="1">
    <location>
        <begin position="20"/>
        <end position="49"/>
    </location>
</feature>
<feature type="non-terminal residue" evidence="2">
    <location>
        <position position="1"/>
    </location>
</feature>
<dbReference type="AlphaFoldDB" id="A0A9N9H5W6"/>
<name>A0A9N9H5W6_9GLOM</name>
<protein>
    <submittedName>
        <fullName evidence="2">8073_t:CDS:1</fullName>
    </submittedName>
</protein>
<proteinExistence type="predicted"/>
<keyword evidence="3" id="KW-1185">Reference proteome</keyword>
<comment type="caution">
    <text evidence="2">The sequence shown here is derived from an EMBL/GenBank/DDBJ whole genome shotgun (WGS) entry which is preliminary data.</text>
</comment>